<keyword evidence="7" id="KW-0807">Transducer</keyword>
<accession>A0A9X0CX02</accession>
<protein>
    <recommendedName>
        <fullName evidence="9">G-protein coupled receptors family 1 profile domain-containing protein</fullName>
    </recommendedName>
</protein>
<evidence type="ECO:0000313" key="11">
    <source>
        <dbReference type="Proteomes" id="UP001163046"/>
    </source>
</evidence>
<reference evidence="10" key="1">
    <citation type="submission" date="2023-01" db="EMBL/GenBank/DDBJ databases">
        <title>Genome assembly of the deep-sea coral Lophelia pertusa.</title>
        <authorList>
            <person name="Herrera S."/>
            <person name="Cordes E."/>
        </authorList>
    </citation>
    <scope>NUCLEOTIDE SEQUENCE</scope>
    <source>
        <strain evidence="10">USNM1676648</strain>
        <tissue evidence="10">Polyp</tissue>
    </source>
</reference>
<gene>
    <name evidence="10" type="ORF">OS493_018874</name>
</gene>
<evidence type="ECO:0000256" key="1">
    <source>
        <dbReference type="ARBA" id="ARBA00004141"/>
    </source>
</evidence>
<comment type="subcellular location">
    <subcellularLocation>
        <location evidence="1">Membrane</location>
        <topology evidence="1">Multi-pass membrane protein</topology>
    </subcellularLocation>
</comment>
<feature type="transmembrane region" description="Helical" evidence="8">
    <location>
        <begin position="154"/>
        <end position="172"/>
    </location>
</feature>
<comment type="caution">
    <text evidence="10">The sequence shown here is derived from an EMBL/GenBank/DDBJ whole genome shotgun (WGS) entry which is preliminary data.</text>
</comment>
<feature type="transmembrane region" description="Helical" evidence="8">
    <location>
        <begin position="253"/>
        <end position="271"/>
    </location>
</feature>
<dbReference type="PANTHER" id="PTHR45695">
    <property type="entry name" value="LEUCOKININ RECEPTOR-RELATED"/>
    <property type="match status" value="1"/>
</dbReference>
<evidence type="ECO:0000256" key="3">
    <source>
        <dbReference type="ARBA" id="ARBA00022989"/>
    </source>
</evidence>
<dbReference type="FunFam" id="1.20.1070.10:FF:000291">
    <property type="entry name" value="Predicted protein"/>
    <property type="match status" value="1"/>
</dbReference>
<evidence type="ECO:0000256" key="8">
    <source>
        <dbReference type="SAM" id="Phobius"/>
    </source>
</evidence>
<keyword evidence="5 8" id="KW-0472">Membrane</keyword>
<feature type="transmembrane region" description="Helical" evidence="8">
    <location>
        <begin position="113"/>
        <end position="133"/>
    </location>
</feature>
<dbReference type="Pfam" id="PF00001">
    <property type="entry name" value="7tm_1"/>
    <property type="match status" value="1"/>
</dbReference>
<evidence type="ECO:0000256" key="4">
    <source>
        <dbReference type="ARBA" id="ARBA00023040"/>
    </source>
</evidence>
<organism evidence="10 11">
    <name type="scientific">Desmophyllum pertusum</name>
    <dbReference type="NCBI Taxonomy" id="174260"/>
    <lineage>
        <taxon>Eukaryota</taxon>
        <taxon>Metazoa</taxon>
        <taxon>Cnidaria</taxon>
        <taxon>Anthozoa</taxon>
        <taxon>Hexacorallia</taxon>
        <taxon>Scleractinia</taxon>
        <taxon>Caryophylliina</taxon>
        <taxon>Caryophylliidae</taxon>
        <taxon>Desmophyllum</taxon>
    </lineage>
</organism>
<name>A0A9X0CX02_9CNID</name>
<keyword evidence="3 8" id="KW-1133">Transmembrane helix</keyword>
<dbReference type="CDD" id="cd00637">
    <property type="entry name" value="7tm_classA_rhodopsin-like"/>
    <property type="match status" value="1"/>
</dbReference>
<feature type="transmembrane region" description="Helical" evidence="8">
    <location>
        <begin position="208"/>
        <end position="226"/>
    </location>
</feature>
<dbReference type="InterPro" id="IPR000276">
    <property type="entry name" value="GPCR_Rhodpsn"/>
</dbReference>
<dbReference type="GO" id="GO:0005886">
    <property type="term" value="C:plasma membrane"/>
    <property type="evidence" value="ECO:0007669"/>
    <property type="project" value="TreeGrafter"/>
</dbReference>
<proteinExistence type="predicted"/>
<dbReference type="InterPro" id="IPR017452">
    <property type="entry name" value="GPCR_Rhodpsn_7TM"/>
</dbReference>
<dbReference type="Gene3D" id="1.20.1070.10">
    <property type="entry name" value="Rhodopsin 7-helix transmembrane proteins"/>
    <property type="match status" value="1"/>
</dbReference>
<evidence type="ECO:0000256" key="7">
    <source>
        <dbReference type="ARBA" id="ARBA00023224"/>
    </source>
</evidence>
<evidence type="ECO:0000256" key="5">
    <source>
        <dbReference type="ARBA" id="ARBA00023136"/>
    </source>
</evidence>
<dbReference type="SUPFAM" id="SSF81321">
    <property type="entry name" value="Family A G protein-coupled receptor-like"/>
    <property type="match status" value="1"/>
</dbReference>
<feature type="domain" description="G-protein coupled receptors family 1 profile" evidence="9">
    <location>
        <begin position="48"/>
        <end position="311"/>
    </location>
</feature>
<feature type="transmembrane region" description="Helical" evidence="8">
    <location>
        <begin position="69"/>
        <end position="93"/>
    </location>
</feature>
<dbReference type="EMBL" id="MU826360">
    <property type="protein sequence ID" value="KAJ7379077.1"/>
    <property type="molecule type" value="Genomic_DNA"/>
</dbReference>
<evidence type="ECO:0000256" key="6">
    <source>
        <dbReference type="ARBA" id="ARBA00023170"/>
    </source>
</evidence>
<feature type="transmembrane region" description="Helical" evidence="8">
    <location>
        <begin position="291"/>
        <end position="314"/>
    </location>
</feature>
<sequence>MNGTYNSSTTTNISTQEETKCAIEDANSITKTLVILGFALVLVSSLVGNSLLIRVALWDKEARKKFPFNFLIINMAIADIMNASSASLVFILFLKIGRRWVSGIFGQISCKVLYFTVGFSVAASILTVVVMGLDRLMAAHATIRPLTKKGVRQAMALIWILAGLFCIPYFYIFKVEEGPDGKHYCIRRWSEDIEKHIQILEIEELTKFVVLYVLPLIFMVICYAIIACRIRRRSELPVGSNTRSKIVQQNQRVVRMIVAIVVIFAVCWLPVHVNHLLRSFDVETYCKLPAFLILSFFWLAHANCAINPWVWFMFSRHFRGLLKASTSIKSIEKRWTESKKGRNGHIPLTAKRSTMKRLIIIEENNDAMI</sequence>
<feature type="transmembrane region" description="Helical" evidence="8">
    <location>
        <begin position="33"/>
        <end position="57"/>
    </location>
</feature>
<dbReference type="PROSITE" id="PS50262">
    <property type="entry name" value="G_PROTEIN_RECEP_F1_2"/>
    <property type="match status" value="1"/>
</dbReference>
<keyword evidence="11" id="KW-1185">Reference proteome</keyword>
<keyword evidence="6" id="KW-0675">Receptor</keyword>
<evidence type="ECO:0000256" key="2">
    <source>
        <dbReference type="ARBA" id="ARBA00022692"/>
    </source>
</evidence>
<dbReference type="GO" id="GO:0004930">
    <property type="term" value="F:G protein-coupled receptor activity"/>
    <property type="evidence" value="ECO:0007669"/>
    <property type="project" value="UniProtKB-KW"/>
</dbReference>
<keyword evidence="2 8" id="KW-0812">Transmembrane</keyword>
<evidence type="ECO:0000259" key="9">
    <source>
        <dbReference type="PROSITE" id="PS50262"/>
    </source>
</evidence>
<dbReference type="PANTHER" id="PTHR45695:SF9">
    <property type="entry name" value="LEUCOKININ RECEPTOR"/>
    <property type="match status" value="1"/>
</dbReference>
<keyword evidence="4" id="KW-0297">G-protein coupled receptor</keyword>
<evidence type="ECO:0000313" key="10">
    <source>
        <dbReference type="EMBL" id="KAJ7379077.1"/>
    </source>
</evidence>
<dbReference type="AlphaFoldDB" id="A0A9X0CX02"/>
<dbReference type="PRINTS" id="PR00237">
    <property type="entry name" value="GPCRRHODOPSN"/>
</dbReference>
<dbReference type="Proteomes" id="UP001163046">
    <property type="component" value="Unassembled WGS sequence"/>
</dbReference>
<dbReference type="OrthoDB" id="5974286at2759"/>